<evidence type="ECO:0000313" key="6">
    <source>
        <dbReference type="Proteomes" id="UP000263642"/>
    </source>
</evidence>
<evidence type="ECO:0000256" key="3">
    <source>
        <dbReference type="ARBA" id="ARBA00023163"/>
    </source>
</evidence>
<dbReference type="InterPro" id="IPR036388">
    <property type="entry name" value="WH-like_DNA-bd_sf"/>
</dbReference>
<dbReference type="SUPFAM" id="SSF46785">
    <property type="entry name" value="Winged helix' DNA-binding domain"/>
    <property type="match status" value="1"/>
</dbReference>
<keyword evidence="1" id="KW-0805">Transcription regulation</keyword>
<dbReference type="AlphaFoldDB" id="A0A3D3RE30"/>
<dbReference type="InterPro" id="IPR000524">
    <property type="entry name" value="Tscrpt_reg_HTH_GntR"/>
</dbReference>
<name>A0A3D3RE30_9PLAN</name>
<proteinExistence type="predicted"/>
<keyword evidence="3" id="KW-0804">Transcription</keyword>
<evidence type="ECO:0000256" key="1">
    <source>
        <dbReference type="ARBA" id="ARBA00023015"/>
    </source>
</evidence>
<dbReference type="Proteomes" id="UP000263642">
    <property type="component" value="Unassembled WGS sequence"/>
</dbReference>
<feature type="domain" description="HTH gntR-type" evidence="4">
    <location>
        <begin position="2"/>
        <end position="70"/>
    </location>
</feature>
<dbReference type="PANTHER" id="PTHR44846:SF1">
    <property type="entry name" value="MANNOSYL-D-GLYCERATE TRANSPORT_METABOLISM SYSTEM REPRESSOR MNGR-RELATED"/>
    <property type="match status" value="1"/>
</dbReference>
<keyword evidence="2" id="KW-0238">DNA-binding</keyword>
<dbReference type="Gene3D" id="1.10.10.10">
    <property type="entry name" value="Winged helix-like DNA-binding domain superfamily/Winged helix DNA-binding domain"/>
    <property type="match status" value="1"/>
</dbReference>
<protein>
    <recommendedName>
        <fullName evidence="4">HTH gntR-type domain-containing protein</fullName>
    </recommendedName>
</protein>
<dbReference type="EMBL" id="DQAY01000189">
    <property type="protein sequence ID" value="HCO27099.1"/>
    <property type="molecule type" value="Genomic_DNA"/>
</dbReference>
<dbReference type="InterPro" id="IPR050679">
    <property type="entry name" value="Bact_HTH_transcr_reg"/>
</dbReference>
<dbReference type="GO" id="GO:0003677">
    <property type="term" value="F:DNA binding"/>
    <property type="evidence" value="ECO:0007669"/>
    <property type="project" value="UniProtKB-KW"/>
</dbReference>
<dbReference type="PROSITE" id="PS50949">
    <property type="entry name" value="HTH_GNTR"/>
    <property type="match status" value="1"/>
</dbReference>
<dbReference type="GO" id="GO:0003700">
    <property type="term" value="F:DNA-binding transcription factor activity"/>
    <property type="evidence" value="ECO:0007669"/>
    <property type="project" value="InterPro"/>
</dbReference>
<gene>
    <name evidence="5" type="ORF">DIT97_30345</name>
</gene>
<accession>A0A3D3RE30</accession>
<dbReference type="GO" id="GO:0045892">
    <property type="term" value="P:negative regulation of DNA-templated transcription"/>
    <property type="evidence" value="ECO:0007669"/>
    <property type="project" value="TreeGrafter"/>
</dbReference>
<dbReference type="Pfam" id="PF00392">
    <property type="entry name" value="GntR"/>
    <property type="match status" value="1"/>
</dbReference>
<evidence type="ECO:0000259" key="4">
    <source>
        <dbReference type="PROSITE" id="PS50949"/>
    </source>
</evidence>
<dbReference type="InterPro" id="IPR028082">
    <property type="entry name" value="Peripla_BP_I"/>
</dbReference>
<dbReference type="SMART" id="SM00345">
    <property type="entry name" value="HTH_GNTR"/>
    <property type="match status" value="1"/>
</dbReference>
<comment type="caution">
    <text evidence="5">The sequence shown here is derived from an EMBL/GenBank/DDBJ whole genome shotgun (WGS) entry which is preliminary data.</text>
</comment>
<evidence type="ECO:0000256" key="2">
    <source>
        <dbReference type="ARBA" id="ARBA00023125"/>
    </source>
</evidence>
<dbReference type="Gene3D" id="3.40.50.2300">
    <property type="match status" value="2"/>
</dbReference>
<sequence length="356" mass="39682">MKPAIVDLAERIQTDIQARKLKPGDPYFTTSETARSFQVSGTTANRALQLLTQRRVLVRKQRAGTFIAEPGKKQSYGLKCVHLVVHQKFLEREGLLADGIVIGIQREMPDAELQFNFLPHREEEVYVQEIVNRALKSSEPEGFVLQRAQVGVQRILEESGLPAVVNGLLQPSISGLAQIDRDQEQIGRLLIQELLRKKCTRFLVVLRDQVTAGDHQLLDTIQRELKVAGFGLDQLCIRCLPADDRAIQATALEVLQQSTGKLGVLCRSEPAARAIGECVFGEPLPKSRRPVLVVADRFARDQSDCPFPYIRACLSPVAYGQEIGRMLMRQVNGEDALSMETRVEVELVQPIKATPS</sequence>
<evidence type="ECO:0000313" key="5">
    <source>
        <dbReference type="EMBL" id="HCO27099.1"/>
    </source>
</evidence>
<dbReference type="InterPro" id="IPR036390">
    <property type="entry name" value="WH_DNA-bd_sf"/>
</dbReference>
<reference evidence="5 6" key="1">
    <citation type="journal article" date="2018" name="Nat. Biotechnol.">
        <title>A standardized bacterial taxonomy based on genome phylogeny substantially revises the tree of life.</title>
        <authorList>
            <person name="Parks D.H."/>
            <person name="Chuvochina M."/>
            <person name="Waite D.W."/>
            <person name="Rinke C."/>
            <person name="Skarshewski A."/>
            <person name="Chaumeil P.A."/>
            <person name="Hugenholtz P."/>
        </authorList>
    </citation>
    <scope>NUCLEOTIDE SEQUENCE [LARGE SCALE GENOMIC DNA]</scope>
    <source>
        <strain evidence="5">UBA9375</strain>
    </source>
</reference>
<dbReference type="SUPFAM" id="SSF53822">
    <property type="entry name" value="Periplasmic binding protein-like I"/>
    <property type="match status" value="1"/>
</dbReference>
<organism evidence="5 6">
    <name type="scientific">Gimesia maris</name>
    <dbReference type="NCBI Taxonomy" id="122"/>
    <lineage>
        <taxon>Bacteria</taxon>
        <taxon>Pseudomonadati</taxon>
        <taxon>Planctomycetota</taxon>
        <taxon>Planctomycetia</taxon>
        <taxon>Planctomycetales</taxon>
        <taxon>Planctomycetaceae</taxon>
        <taxon>Gimesia</taxon>
    </lineage>
</organism>
<dbReference type="PANTHER" id="PTHR44846">
    <property type="entry name" value="MANNOSYL-D-GLYCERATE TRANSPORT/METABOLISM SYSTEM REPRESSOR MNGR-RELATED"/>
    <property type="match status" value="1"/>
</dbReference>